<gene>
    <name evidence="3" type="ORF">SAMN05443287_11733</name>
</gene>
<evidence type="ECO:0000313" key="4">
    <source>
        <dbReference type="Proteomes" id="UP000198707"/>
    </source>
</evidence>
<organism evidence="3 4">
    <name type="scientific">Micromonospora phaseoli</name>
    <dbReference type="NCBI Taxonomy" id="1144548"/>
    <lineage>
        <taxon>Bacteria</taxon>
        <taxon>Bacillati</taxon>
        <taxon>Actinomycetota</taxon>
        <taxon>Actinomycetes</taxon>
        <taxon>Micromonosporales</taxon>
        <taxon>Micromonosporaceae</taxon>
        <taxon>Micromonospora</taxon>
    </lineage>
</organism>
<feature type="compositionally biased region" description="Low complexity" evidence="1">
    <location>
        <begin position="19"/>
        <end position="37"/>
    </location>
</feature>
<keyword evidence="2" id="KW-0732">Signal</keyword>
<reference evidence="4" key="1">
    <citation type="submission" date="2016-10" db="EMBL/GenBank/DDBJ databases">
        <authorList>
            <person name="Varghese N."/>
            <person name="Submissions S."/>
        </authorList>
    </citation>
    <scope>NUCLEOTIDE SEQUENCE [LARGE SCALE GENOMIC DNA]</scope>
    <source>
        <strain evidence="4">CGMCC 4.7038</strain>
    </source>
</reference>
<evidence type="ECO:0000256" key="1">
    <source>
        <dbReference type="SAM" id="MobiDB-lite"/>
    </source>
</evidence>
<proteinExistence type="predicted"/>
<dbReference type="EMBL" id="FNYV01000017">
    <property type="protein sequence ID" value="SEK04792.1"/>
    <property type="molecule type" value="Genomic_DNA"/>
</dbReference>
<protein>
    <submittedName>
        <fullName evidence="3">Uncharacterized protein</fullName>
    </submittedName>
</protein>
<dbReference type="OrthoDB" id="3295342at2"/>
<feature type="signal peptide" evidence="2">
    <location>
        <begin position="1"/>
        <end position="19"/>
    </location>
</feature>
<evidence type="ECO:0000256" key="2">
    <source>
        <dbReference type="SAM" id="SignalP"/>
    </source>
</evidence>
<dbReference type="RefSeq" id="WP_139218033.1">
    <property type="nucleotide sequence ID" value="NZ_BOPI01000033.1"/>
</dbReference>
<sequence length="196" mass="20145">MPRVVAAVVLGCAATACDAAPPEATPTVSPPASTVPPGEFSAPPLALPGVQPGDACPVTEPRPWPDTDQASRVLGSGPLYPVADYFTDGVLQLRDEDREPDGTYTKKVRWIGSGYTGPVLVRAARIDGPGSAAGRFSYTGEPRDGGHYAVLSRPDSDLPGTTTVSGPGCYAYQVDGVSFSVTIVFRAVPAATASPS</sequence>
<name>A0A1H7DYP8_9ACTN</name>
<keyword evidence="4" id="KW-1185">Reference proteome</keyword>
<feature type="chain" id="PRO_5011748836" evidence="2">
    <location>
        <begin position="20"/>
        <end position="196"/>
    </location>
</feature>
<dbReference type="Proteomes" id="UP000198707">
    <property type="component" value="Unassembled WGS sequence"/>
</dbReference>
<dbReference type="AlphaFoldDB" id="A0A1H7DYP8"/>
<feature type="region of interest" description="Disordered" evidence="1">
    <location>
        <begin position="19"/>
        <end position="46"/>
    </location>
</feature>
<accession>A0A1H7DYP8</accession>
<evidence type="ECO:0000313" key="3">
    <source>
        <dbReference type="EMBL" id="SEK04792.1"/>
    </source>
</evidence>
<dbReference type="PROSITE" id="PS51257">
    <property type="entry name" value="PROKAR_LIPOPROTEIN"/>
    <property type="match status" value="1"/>
</dbReference>
<dbReference type="STRING" id="1144548.SAMN05443287_11733"/>